<evidence type="ECO:0000256" key="5">
    <source>
        <dbReference type="SAM" id="Phobius"/>
    </source>
</evidence>
<dbReference type="PANTHER" id="PTHR35814">
    <property type="match status" value="1"/>
</dbReference>
<gene>
    <name evidence="6" type="ORF">FDP22_03490</name>
</gene>
<comment type="subcellular location">
    <subcellularLocation>
        <location evidence="1">Membrane</location>
    </subcellularLocation>
</comment>
<feature type="transmembrane region" description="Helical" evidence="5">
    <location>
        <begin position="111"/>
        <end position="134"/>
    </location>
</feature>
<accession>A0A5B8FGA0</accession>
<evidence type="ECO:0000256" key="1">
    <source>
        <dbReference type="ARBA" id="ARBA00004370"/>
    </source>
</evidence>
<evidence type="ECO:0000313" key="7">
    <source>
        <dbReference type="Proteomes" id="UP000305888"/>
    </source>
</evidence>
<evidence type="ECO:0000256" key="2">
    <source>
        <dbReference type="ARBA" id="ARBA00022692"/>
    </source>
</evidence>
<protein>
    <submittedName>
        <fullName evidence="6">Glutathione S-transferase</fullName>
    </submittedName>
</protein>
<name>A0A5B8FGA0_9RHOB</name>
<feature type="transmembrane region" description="Helical" evidence="5">
    <location>
        <begin position="6"/>
        <end position="26"/>
    </location>
</feature>
<keyword evidence="3 5" id="KW-1133">Transmembrane helix</keyword>
<keyword evidence="2 5" id="KW-0812">Transmembrane</keyword>
<dbReference type="InterPro" id="IPR023352">
    <property type="entry name" value="MAPEG-like_dom_sf"/>
</dbReference>
<keyword evidence="4 5" id="KW-0472">Membrane</keyword>
<dbReference type="RefSeq" id="WP_138577473.1">
    <property type="nucleotide sequence ID" value="NZ_CP040818.1"/>
</dbReference>
<proteinExistence type="predicted"/>
<dbReference type="GO" id="GO:0016020">
    <property type="term" value="C:membrane"/>
    <property type="evidence" value="ECO:0007669"/>
    <property type="project" value="UniProtKB-SubCell"/>
</dbReference>
<dbReference type="Pfam" id="PF01124">
    <property type="entry name" value="MAPEG"/>
    <property type="match status" value="1"/>
</dbReference>
<dbReference type="AlphaFoldDB" id="A0A5B8FGA0"/>
<dbReference type="SUPFAM" id="SSF161084">
    <property type="entry name" value="MAPEG domain-like"/>
    <property type="match status" value="1"/>
</dbReference>
<dbReference type="Proteomes" id="UP000305888">
    <property type="component" value="Chromosome"/>
</dbReference>
<sequence length="136" mass="14309">MTHLPSLAAVVLAAGLCGLIAIWLMLHVGAMRGKLSISIGDGGNPAMIRAMRRQANFVETVPLTLVLMVLLALTGWSGLLLYAIGALLVLGRLLHALHFTRAEAPGWQRSVGSSLSLLATLAASLLLLGTWLGMMT</sequence>
<dbReference type="GO" id="GO:0016740">
    <property type="term" value="F:transferase activity"/>
    <property type="evidence" value="ECO:0007669"/>
    <property type="project" value="UniProtKB-KW"/>
</dbReference>
<keyword evidence="7" id="KW-1185">Reference proteome</keyword>
<feature type="transmembrane region" description="Helical" evidence="5">
    <location>
        <begin position="79"/>
        <end position="99"/>
    </location>
</feature>
<reference evidence="6 7" key="1">
    <citation type="submission" date="2019-06" db="EMBL/GenBank/DDBJ databases">
        <title>Genome sequence of Rhodobacteraceae bacterium D4M1.</title>
        <authorList>
            <person name="Cao J."/>
        </authorList>
    </citation>
    <scope>NUCLEOTIDE SEQUENCE [LARGE SCALE GENOMIC DNA]</scope>
    <source>
        <strain evidence="6 7">D4M1</strain>
    </source>
</reference>
<organism evidence="6 7">
    <name type="scientific">Paroceanicella profunda</name>
    <dbReference type="NCBI Taxonomy" id="2579971"/>
    <lineage>
        <taxon>Bacteria</taxon>
        <taxon>Pseudomonadati</taxon>
        <taxon>Pseudomonadota</taxon>
        <taxon>Alphaproteobacteria</taxon>
        <taxon>Rhodobacterales</taxon>
        <taxon>Paracoccaceae</taxon>
        <taxon>Paroceanicella</taxon>
    </lineage>
</organism>
<keyword evidence="6" id="KW-0808">Transferase</keyword>
<dbReference type="OrthoDB" id="7619858at2"/>
<evidence type="ECO:0000256" key="4">
    <source>
        <dbReference type="ARBA" id="ARBA00023136"/>
    </source>
</evidence>
<dbReference type="Gene3D" id="1.20.120.550">
    <property type="entry name" value="Membrane associated eicosanoid/glutathione metabolism-like domain"/>
    <property type="match status" value="1"/>
</dbReference>
<dbReference type="InterPro" id="IPR001129">
    <property type="entry name" value="Membr-assoc_MAPEG"/>
</dbReference>
<evidence type="ECO:0000313" key="6">
    <source>
        <dbReference type="EMBL" id="QDL90931.1"/>
    </source>
</evidence>
<evidence type="ECO:0000256" key="3">
    <source>
        <dbReference type="ARBA" id="ARBA00022989"/>
    </source>
</evidence>
<dbReference type="EMBL" id="CP040818">
    <property type="protein sequence ID" value="QDL90931.1"/>
    <property type="molecule type" value="Genomic_DNA"/>
</dbReference>
<dbReference type="PANTHER" id="PTHR35814:SF1">
    <property type="entry name" value="GLUTATHIONE S-TRANSFERASE-RELATED"/>
    <property type="match status" value="1"/>
</dbReference>
<dbReference type="KEGG" id="ppru:FDP22_03490"/>